<protein>
    <submittedName>
        <fullName evidence="2">Uncharacterized protein</fullName>
    </submittedName>
</protein>
<proteinExistence type="predicted"/>
<evidence type="ECO:0000256" key="1">
    <source>
        <dbReference type="SAM" id="MobiDB-lite"/>
    </source>
</evidence>
<feature type="compositionally biased region" description="Polar residues" evidence="1">
    <location>
        <begin position="1"/>
        <end position="10"/>
    </location>
</feature>
<name>B9FXS9_ORYSJ</name>
<gene>
    <name evidence="2" type="ORF">OsJ_24658</name>
</gene>
<accession>B9FXS9</accession>
<dbReference type="Proteomes" id="UP000007752">
    <property type="component" value="Chromosome 7"/>
</dbReference>
<evidence type="ECO:0000313" key="2">
    <source>
        <dbReference type="EMBL" id="EEE67366.1"/>
    </source>
</evidence>
<feature type="region of interest" description="Disordered" evidence="1">
    <location>
        <begin position="1"/>
        <end position="32"/>
    </location>
</feature>
<feature type="region of interest" description="Disordered" evidence="1">
    <location>
        <begin position="151"/>
        <end position="246"/>
    </location>
</feature>
<dbReference type="AlphaFoldDB" id="B9FXS9"/>
<feature type="compositionally biased region" description="Basic residues" evidence="1">
    <location>
        <begin position="200"/>
        <end position="216"/>
    </location>
</feature>
<dbReference type="EMBL" id="CM000144">
    <property type="protein sequence ID" value="EEE67366.1"/>
    <property type="molecule type" value="Genomic_DNA"/>
</dbReference>
<reference evidence="2" key="1">
    <citation type="journal article" date="2005" name="PLoS Biol.">
        <title>The genomes of Oryza sativa: a history of duplications.</title>
        <authorList>
            <person name="Yu J."/>
            <person name="Wang J."/>
            <person name="Lin W."/>
            <person name="Li S."/>
            <person name="Li H."/>
            <person name="Zhou J."/>
            <person name="Ni P."/>
            <person name="Dong W."/>
            <person name="Hu S."/>
            <person name="Zeng C."/>
            <person name="Zhang J."/>
            <person name="Zhang Y."/>
            <person name="Li R."/>
            <person name="Xu Z."/>
            <person name="Li S."/>
            <person name="Li X."/>
            <person name="Zheng H."/>
            <person name="Cong L."/>
            <person name="Lin L."/>
            <person name="Yin J."/>
            <person name="Geng J."/>
            <person name="Li G."/>
            <person name="Shi J."/>
            <person name="Liu J."/>
            <person name="Lv H."/>
            <person name="Li J."/>
            <person name="Wang J."/>
            <person name="Deng Y."/>
            <person name="Ran L."/>
            <person name="Shi X."/>
            <person name="Wang X."/>
            <person name="Wu Q."/>
            <person name="Li C."/>
            <person name="Ren X."/>
            <person name="Wang J."/>
            <person name="Wang X."/>
            <person name="Li D."/>
            <person name="Liu D."/>
            <person name="Zhang X."/>
            <person name="Ji Z."/>
            <person name="Zhao W."/>
            <person name="Sun Y."/>
            <person name="Zhang Z."/>
            <person name="Bao J."/>
            <person name="Han Y."/>
            <person name="Dong L."/>
            <person name="Ji J."/>
            <person name="Chen P."/>
            <person name="Wu S."/>
            <person name="Liu J."/>
            <person name="Xiao Y."/>
            <person name="Bu D."/>
            <person name="Tan J."/>
            <person name="Yang L."/>
            <person name="Ye C."/>
            <person name="Zhang J."/>
            <person name="Xu J."/>
            <person name="Zhou Y."/>
            <person name="Yu Y."/>
            <person name="Zhang B."/>
            <person name="Zhuang S."/>
            <person name="Wei H."/>
            <person name="Liu B."/>
            <person name="Lei M."/>
            <person name="Yu H."/>
            <person name="Li Y."/>
            <person name="Xu H."/>
            <person name="Wei S."/>
            <person name="He X."/>
            <person name="Fang L."/>
            <person name="Zhang Z."/>
            <person name="Zhang Y."/>
            <person name="Huang X."/>
            <person name="Su Z."/>
            <person name="Tong W."/>
            <person name="Li J."/>
            <person name="Tong Z."/>
            <person name="Li S."/>
            <person name="Ye J."/>
            <person name="Wang L."/>
            <person name="Fang L."/>
            <person name="Lei T."/>
            <person name="Chen C."/>
            <person name="Chen H."/>
            <person name="Xu Z."/>
            <person name="Li H."/>
            <person name="Huang H."/>
            <person name="Zhang F."/>
            <person name="Xu H."/>
            <person name="Li N."/>
            <person name="Zhao C."/>
            <person name="Li S."/>
            <person name="Dong L."/>
            <person name="Huang Y."/>
            <person name="Li L."/>
            <person name="Xi Y."/>
            <person name="Qi Q."/>
            <person name="Li W."/>
            <person name="Zhang B."/>
            <person name="Hu W."/>
            <person name="Zhang Y."/>
            <person name="Tian X."/>
            <person name="Jiao Y."/>
            <person name="Liang X."/>
            <person name="Jin J."/>
            <person name="Gao L."/>
            <person name="Zheng W."/>
            <person name="Hao B."/>
            <person name="Liu S."/>
            <person name="Wang W."/>
            <person name="Yuan L."/>
            <person name="Cao M."/>
            <person name="McDermott J."/>
            <person name="Samudrala R."/>
            <person name="Wang J."/>
            <person name="Wong G.K."/>
            <person name="Yang H."/>
        </authorList>
    </citation>
    <scope>NUCLEOTIDE SEQUENCE [LARGE SCALE GENOMIC DNA]</scope>
</reference>
<sequence length="336" mass="35449">MHHCSTTINPLSAHGHRCTGAPRRSASAPYRPLLPATAPHAELASAICNASSYQAGLRHRLDLLALPAALSLLVVPVIQPTAFPASTQLLPSPPLSPPSAKGTAWAWPPSPSRRHILPPSYCLRRLHSHLHNRVPLSHHPLPLPHRLHVRAASSTSVPPPPRHLAATTGPGGRPPASGRLEPERGPDLARGTRPGVVPPPHHRTLAPRHRRHHRGPASRVGEVGSERQGAGSGAEGARPASSPRRRHLVHPAADVVTFDAGGQAVALFAQRPTLSQELAGVVGSDLAALGRMPCWRRPCGGRAVFGGLLGWRRGGGGRGAGVVAHRWRLPAVSPLP</sequence>
<reference evidence="2" key="2">
    <citation type="submission" date="2008-12" db="EMBL/GenBank/DDBJ databases">
        <title>Improved gene annotation of the rice (Oryza sativa) genomes.</title>
        <authorList>
            <person name="Wang J."/>
            <person name="Li R."/>
            <person name="Fan W."/>
            <person name="Huang Q."/>
            <person name="Zhang J."/>
            <person name="Zhou Y."/>
            <person name="Hu Y."/>
            <person name="Zi S."/>
            <person name="Li J."/>
            <person name="Ni P."/>
            <person name="Zheng H."/>
            <person name="Zhang Y."/>
            <person name="Zhao M."/>
            <person name="Hao Q."/>
            <person name="McDermott J."/>
            <person name="Samudrala R."/>
            <person name="Kristiansen K."/>
            <person name="Wong G.K.-S."/>
        </authorList>
    </citation>
    <scope>NUCLEOTIDE SEQUENCE</scope>
</reference>
<organism evidence="2">
    <name type="scientific">Oryza sativa subsp. japonica</name>
    <name type="common">Rice</name>
    <dbReference type="NCBI Taxonomy" id="39947"/>
    <lineage>
        <taxon>Eukaryota</taxon>
        <taxon>Viridiplantae</taxon>
        <taxon>Streptophyta</taxon>
        <taxon>Embryophyta</taxon>
        <taxon>Tracheophyta</taxon>
        <taxon>Spermatophyta</taxon>
        <taxon>Magnoliopsida</taxon>
        <taxon>Liliopsida</taxon>
        <taxon>Poales</taxon>
        <taxon>Poaceae</taxon>
        <taxon>BOP clade</taxon>
        <taxon>Oryzoideae</taxon>
        <taxon>Oryzeae</taxon>
        <taxon>Oryzinae</taxon>
        <taxon>Oryza</taxon>
        <taxon>Oryza sativa</taxon>
    </lineage>
</organism>